<reference evidence="7 8" key="1">
    <citation type="submission" date="2017-04" db="EMBL/GenBank/DDBJ databases">
        <title>Genome sequencing of [Candida] sorbophila.</title>
        <authorList>
            <person name="Ahn J.O."/>
        </authorList>
    </citation>
    <scope>NUCLEOTIDE SEQUENCE [LARGE SCALE GENOMIC DNA]</scope>
    <source>
        <strain evidence="7 8">DS02</strain>
    </source>
</reference>
<dbReference type="GO" id="GO:0030479">
    <property type="term" value="C:actin cortical patch"/>
    <property type="evidence" value="ECO:0007669"/>
    <property type="project" value="TreeGrafter"/>
</dbReference>
<comment type="caution">
    <text evidence="7">The sequence shown here is derived from an EMBL/GenBank/DDBJ whole genome shotgun (WGS) entry which is preliminary data.</text>
</comment>
<dbReference type="InterPro" id="IPR037282">
    <property type="entry name" value="CapZ_alpha/beta"/>
</dbReference>
<dbReference type="PANTHER" id="PTHR10653">
    <property type="entry name" value="F-ACTIN-CAPPING PROTEIN SUBUNIT ALPHA"/>
    <property type="match status" value="1"/>
</dbReference>
<keyword evidence="8" id="KW-1185">Reference proteome</keyword>
<organism evidence="7 8">
    <name type="scientific">Wickerhamiella sorbophila</name>
    <dbReference type="NCBI Taxonomy" id="45607"/>
    <lineage>
        <taxon>Eukaryota</taxon>
        <taxon>Fungi</taxon>
        <taxon>Dikarya</taxon>
        <taxon>Ascomycota</taxon>
        <taxon>Saccharomycotina</taxon>
        <taxon>Dipodascomycetes</taxon>
        <taxon>Dipodascales</taxon>
        <taxon>Trichomonascaceae</taxon>
        <taxon>Wickerhamiella</taxon>
    </lineage>
</organism>
<dbReference type="InterPro" id="IPR017865">
    <property type="entry name" value="F-actin_cap_asu_CS"/>
</dbReference>
<evidence type="ECO:0000256" key="1">
    <source>
        <dbReference type="ARBA" id="ARBA00010479"/>
    </source>
</evidence>
<dbReference type="SUPFAM" id="SSF90096">
    <property type="entry name" value="Subunits of heterodimeric actin filament capping protein Capz"/>
    <property type="match status" value="1"/>
</dbReference>
<dbReference type="Proteomes" id="UP000238350">
    <property type="component" value="Unassembled WGS sequence"/>
</dbReference>
<dbReference type="AlphaFoldDB" id="A0A2T0FL57"/>
<evidence type="ECO:0000256" key="3">
    <source>
        <dbReference type="ARBA" id="ARBA00022467"/>
    </source>
</evidence>
<dbReference type="InterPro" id="IPR042489">
    <property type="entry name" value="CapZ_alpha_1"/>
</dbReference>
<evidence type="ECO:0000313" key="7">
    <source>
        <dbReference type="EMBL" id="PRT55726.1"/>
    </source>
</evidence>
<dbReference type="Gene3D" id="3.30.1140.60">
    <property type="entry name" value="F-actin capping protein, alpha subunit"/>
    <property type="match status" value="1"/>
</dbReference>
<dbReference type="PRINTS" id="PR00191">
    <property type="entry name" value="FACTINCAPA"/>
</dbReference>
<proteinExistence type="inferred from homology"/>
<dbReference type="GO" id="GO:0030036">
    <property type="term" value="P:actin cytoskeleton organization"/>
    <property type="evidence" value="ECO:0007669"/>
    <property type="project" value="TreeGrafter"/>
</dbReference>
<dbReference type="GO" id="GO:0008290">
    <property type="term" value="C:F-actin capping protein complex"/>
    <property type="evidence" value="ECO:0007669"/>
    <property type="project" value="UniProtKB-UniRule"/>
</dbReference>
<dbReference type="PANTHER" id="PTHR10653:SF0">
    <property type="entry name" value="F-ACTIN-CAPPING PROTEIN SUBUNIT ALPHA"/>
    <property type="match status" value="1"/>
</dbReference>
<keyword evidence="3 6" id="KW-0117">Actin capping</keyword>
<evidence type="ECO:0000256" key="6">
    <source>
        <dbReference type="RuleBase" id="RU365077"/>
    </source>
</evidence>
<evidence type="ECO:0000256" key="5">
    <source>
        <dbReference type="ARBA" id="ARBA00025389"/>
    </source>
</evidence>
<dbReference type="InterPro" id="IPR002189">
    <property type="entry name" value="CapZ_alpha"/>
</dbReference>
<dbReference type="PROSITE" id="PS00749">
    <property type="entry name" value="F_ACTIN_CAPPING_A_2"/>
    <property type="match status" value="1"/>
</dbReference>
<comment type="subunit">
    <text evidence="6">Heterodimer of an alpha and a beta subunit.</text>
</comment>
<accession>A0A2T0FL57</accession>
<evidence type="ECO:0000256" key="2">
    <source>
        <dbReference type="ARBA" id="ARBA00014038"/>
    </source>
</evidence>
<sequence length="257" mass="28482">MVARIAEFVKDAPPGELEAIKKDIEVYTNGSNAVLNDVSAAVTSHSMDILRPVQLNGKYTIVSKYNHIAEDKFFSDGVEFTVDKQTGKVSETGEHEPPSADASKLQKMLDSYITDHYEADTTVGKVFDTDNGFAALITGRKLSPQNYFNGAWIASYEIGQHGSVKGSIKVDVHYFEDGNVRLKSTTPVDVSGGDLLDAIKEIAKAESEYEVALNRALVNINEHEFKALRRQLPVTRSYMDWGQAATYRLGRDLENRD</sequence>
<comment type="function">
    <text evidence="5 6">F-actin-capping proteins bind in a Ca(2+)-independent manner to the fast growing ends of actin filaments (barbed end) thereby blocking the exchange of subunits at these ends. Unlike other capping proteins (such as gelsolin and severin), these proteins do not sever actin filaments.</text>
</comment>
<dbReference type="OrthoDB" id="340550at2759"/>
<gene>
    <name evidence="7" type="ORF">B9G98_03346</name>
</gene>
<keyword evidence="4 6" id="KW-0009">Actin-binding</keyword>
<protein>
    <recommendedName>
        <fullName evidence="2 6">F-actin-capping protein subunit alpha</fullName>
    </recommendedName>
</protein>
<dbReference type="EMBL" id="NDIQ01000022">
    <property type="protein sequence ID" value="PRT55726.1"/>
    <property type="molecule type" value="Genomic_DNA"/>
</dbReference>
<dbReference type="InterPro" id="IPR042276">
    <property type="entry name" value="CapZ_alpha/beta_2"/>
</dbReference>
<name>A0A2T0FL57_9ASCO</name>
<comment type="similarity">
    <text evidence="1 6">Belongs to the F-actin-capping protein alpha subunit family.</text>
</comment>
<dbReference type="STRING" id="45607.A0A2T0FL57"/>
<dbReference type="PROSITE" id="PS00748">
    <property type="entry name" value="F_ACTIN_CAPPING_A_1"/>
    <property type="match status" value="1"/>
</dbReference>
<evidence type="ECO:0000313" key="8">
    <source>
        <dbReference type="Proteomes" id="UP000238350"/>
    </source>
</evidence>
<dbReference type="Pfam" id="PF01267">
    <property type="entry name" value="F-actin_cap_A"/>
    <property type="match status" value="1"/>
</dbReference>
<dbReference type="GO" id="GO:0051015">
    <property type="term" value="F:actin filament binding"/>
    <property type="evidence" value="ECO:0007669"/>
    <property type="project" value="TreeGrafter"/>
</dbReference>
<dbReference type="GeneID" id="36517094"/>
<dbReference type="GO" id="GO:0051016">
    <property type="term" value="P:barbed-end actin filament capping"/>
    <property type="evidence" value="ECO:0007669"/>
    <property type="project" value="UniProtKB-UniRule"/>
</dbReference>
<dbReference type="RefSeq" id="XP_024665671.1">
    <property type="nucleotide sequence ID" value="XM_024809903.1"/>
</dbReference>
<evidence type="ECO:0000256" key="4">
    <source>
        <dbReference type="ARBA" id="ARBA00023203"/>
    </source>
</evidence>
<dbReference type="Gene3D" id="3.90.1150.210">
    <property type="entry name" value="F-actin capping protein, beta subunit"/>
    <property type="match status" value="1"/>
</dbReference>